<organism evidence="2 3">
    <name type="scientific">Kribbella orskensis</name>
    <dbReference type="NCBI Taxonomy" id="2512216"/>
    <lineage>
        <taxon>Bacteria</taxon>
        <taxon>Bacillati</taxon>
        <taxon>Actinomycetota</taxon>
        <taxon>Actinomycetes</taxon>
        <taxon>Propionibacteriales</taxon>
        <taxon>Kribbellaceae</taxon>
        <taxon>Kribbella</taxon>
    </lineage>
</organism>
<evidence type="ECO:0000259" key="1">
    <source>
        <dbReference type="PROSITE" id="PS51186"/>
    </source>
</evidence>
<evidence type="ECO:0000313" key="3">
    <source>
        <dbReference type="Proteomes" id="UP000295818"/>
    </source>
</evidence>
<dbReference type="PROSITE" id="PS51186">
    <property type="entry name" value="GNAT"/>
    <property type="match status" value="1"/>
</dbReference>
<evidence type="ECO:0000313" key="2">
    <source>
        <dbReference type="EMBL" id="TCO27640.1"/>
    </source>
</evidence>
<feature type="domain" description="N-acetyltransferase" evidence="1">
    <location>
        <begin position="24"/>
        <end position="167"/>
    </location>
</feature>
<proteinExistence type="predicted"/>
<gene>
    <name evidence="2" type="ORF">EV644_103340</name>
</gene>
<reference evidence="2 3" key="1">
    <citation type="journal article" date="2015" name="Stand. Genomic Sci.">
        <title>Genomic Encyclopedia of Bacterial and Archaeal Type Strains, Phase III: the genomes of soil and plant-associated and newly described type strains.</title>
        <authorList>
            <person name="Whitman W.B."/>
            <person name="Woyke T."/>
            <person name="Klenk H.P."/>
            <person name="Zhou Y."/>
            <person name="Lilburn T.G."/>
            <person name="Beck B.J."/>
            <person name="De Vos P."/>
            <person name="Vandamme P."/>
            <person name="Eisen J.A."/>
            <person name="Garrity G."/>
            <person name="Hugenholtz P."/>
            <person name="Kyrpides N.C."/>
        </authorList>
    </citation>
    <scope>NUCLEOTIDE SEQUENCE [LARGE SCALE GENOMIC DNA]</scope>
    <source>
        <strain evidence="2 3">VKM Ac-2538</strain>
    </source>
</reference>
<protein>
    <recommendedName>
        <fullName evidence="1">N-acetyltransferase domain-containing protein</fullName>
    </recommendedName>
</protein>
<dbReference type="CDD" id="cd04301">
    <property type="entry name" value="NAT_SF"/>
    <property type="match status" value="1"/>
</dbReference>
<dbReference type="Pfam" id="PF00583">
    <property type="entry name" value="Acetyltransf_1"/>
    <property type="match status" value="1"/>
</dbReference>
<dbReference type="InterPro" id="IPR000182">
    <property type="entry name" value="GNAT_dom"/>
</dbReference>
<comment type="caution">
    <text evidence="2">The sequence shown here is derived from an EMBL/GenBank/DDBJ whole genome shotgun (WGS) entry which is preliminary data.</text>
</comment>
<name>A0ABY2BPU6_9ACTN</name>
<dbReference type="EMBL" id="SLWM01000003">
    <property type="protein sequence ID" value="TCO27640.1"/>
    <property type="molecule type" value="Genomic_DNA"/>
</dbReference>
<dbReference type="Gene3D" id="3.40.630.30">
    <property type="match status" value="1"/>
</dbReference>
<keyword evidence="3" id="KW-1185">Reference proteome</keyword>
<dbReference type="Proteomes" id="UP000295818">
    <property type="component" value="Unassembled WGS sequence"/>
</dbReference>
<sequence>MIVTCLEMTAAGQLIPGRPAPAPLVLEEVGPDSAELIRAVYVRIWEPLGSGGRSIWTNERWADELSQPAVHTWVARVEGAVAGLVELELAANGNVGIVIFGLLPEFQSKGFGGLFLTLATETAWNLSSPSGKPTTRVWLQTSSADHPHALTNYKHRGFRIIETTPLP</sequence>
<accession>A0ABY2BPU6</accession>
<dbReference type="SUPFAM" id="SSF55729">
    <property type="entry name" value="Acyl-CoA N-acyltransferases (Nat)"/>
    <property type="match status" value="1"/>
</dbReference>
<dbReference type="InterPro" id="IPR016181">
    <property type="entry name" value="Acyl_CoA_acyltransferase"/>
</dbReference>